<keyword evidence="3" id="KW-1185">Reference proteome</keyword>
<dbReference type="Proteomes" id="UP001633002">
    <property type="component" value="Unassembled WGS sequence"/>
</dbReference>
<evidence type="ECO:0008006" key="4">
    <source>
        <dbReference type="Google" id="ProtNLM"/>
    </source>
</evidence>
<organism evidence="2 3">
    <name type="scientific">Riccia sorocarpa</name>
    <dbReference type="NCBI Taxonomy" id="122646"/>
    <lineage>
        <taxon>Eukaryota</taxon>
        <taxon>Viridiplantae</taxon>
        <taxon>Streptophyta</taxon>
        <taxon>Embryophyta</taxon>
        <taxon>Marchantiophyta</taxon>
        <taxon>Marchantiopsida</taxon>
        <taxon>Marchantiidae</taxon>
        <taxon>Marchantiales</taxon>
        <taxon>Ricciaceae</taxon>
        <taxon>Riccia</taxon>
    </lineage>
</organism>
<dbReference type="EMBL" id="JBJQOH010000002">
    <property type="protein sequence ID" value="KAL3696376.1"/>
    <property type="molecule type" value="Genomic_DNA"/>
</dbReference>
<evidence type="ECO:0000313" key="2">
    <source>
        <dbReference type="EMBL" id="KAL3696376.1"/>
    </source>
</evidence>
<feature type="region of interest" description="Disordered" evidence="1">
    <location>
        <begin position="229"/>
        <end position="253"/>
    </location>
</feature>
<dbReference type="AlphaFoldDB" id="A0ABD3HZI0"/>
<accession>A0ABD3HZI0</accession>
<proteinExistence type="predicted"/>
<evidence type="ECO:0000256" key="1">
    <source>
        <dbReference type="SAM" id="MobiDB-lite"/>
    </source>
</evidence>
<gene>
    <name evidence="2" type="ORF">R1sor_010452</name>
</gene>
<comment type="caution">
    <text evidence="2">The sequence shown here is derived from an EMBL/GenBank/DDBJ whole genome shotgun (WGS) entry which is preliminary data.</text>
</comment>
<protein>
    <recommendedName>
        <fullName evidence="4">Maturase K</fullName>
    </recommendedName>
</protein>
<sequence>METSILQEFNLQHHRYLRKMVEFIHYSFKELADLDRLEYSALSRLNLLNYVTRIQRLCVADDVFWWSLFNTDADGERLLVRGLNGATCVIGWHEIQLAFGAVHDQRDEFRHIKIAHKQFAGYKPEILFLEKRARENNDKCKQVILVVWAPMFLQILYPYRQTIFAWSTLSEAEGWLGWSHMSRDGDIDIHALVARFPSKMEDLREIREKCKLTDHIPIASSVRDERADCAQPDSAPKIGTRKRPRPSSVTFLL</sequence>
<name>A0ABD3HZI0_9MARC</name>
<evidence type="ECO:0000313" key="3">
    <source>
        <dbReference type="Proteomes" id="UP001633002"/>
    </source>
</evidence>
<reference evidence="2 3" key="1">
    <citation type="submission" date="2024-09" db="EMBL/GenBank/DDBJ databases">
        <title>Chromosome-scale assembly of Riccia sorocarpa.</title>
        <authorList>
            <person name="Paukszto L."/>
        </authorList>
    </citation>
    <scope>NUCLEOTIDE SEQUENCE [LARGE SCALE GENOMIC DNA]</scope>
    <source>
        <strain evidence="2">LP-2024</strain>
        <tissue evidence="2">Aerial parts of the thallus</tissue>
    </source>
</reference>